<dbReference type="AlphaFoldDB" id="A4S2Y8"/>
<evidence type="ECO:0000313" key="5">
    <source>
        <dbReference type="Proteomes" id="UP000001568"/>
    </source>
</evidence>
<dbReference type="PROSITE" id="PS50162">
    <property type="entry name" value="RECA_2"/>
    <property type="match status" value="1"/>
</dbReference>
<evidence type="ECO:0000313" key="4">
    <source>
        <dbReference type="EMBL" id="ABO98120.1"/>
    </source>
</evidence>
<dbReference type="SUPFAM" id="SSF52540">
    <property type="entry name" value="P-loop containing nucleoside triphosphate hydrolases"/>
    <property type="match status" value="1"/>
</dbReference>
<dbReference type="InterPro" id="IPR027417">
    <property type="entry name" value="P-loop_NTPase"/>
</dbReference>
<dbReference type="eggNOG" id="KOG1433">
    <property type="taxonomic scope" value="Eukaryota"/>
</dbReference>
<dbReference type="GO" id="GO:0003690">
    <property type="term" value="F:double-stranded DNA binding"/>
    <property type="evidence" value="ECO:0007669"/>
    <property type="project" value="TreeGrafter"/>
</dbReference>
<dbReference type="GO" id="GO:0000400">
    <property type="term" value="F:four-way junction DNA binding"/>
    <property type="evidence" value="ECO:0007669"/>
    <property type="project" value="TreeGrafter"/>
</dbReference>
<sequence>MSASRRTLDRLPAVDQTLAAKLESRGCRTAEDALYRAPLDVVELADVSMHRARQFIISVAKAVAPTPTTALDALRRSQYVPLVIEDVDKALGGGLRVGAVTEVVGAAGAGKTQLCLAACASAAAPARVGGRDGGVIYVDAERKFSGARLAEIAREKFPGAFEDEESVHALARRVHVVTPTSLTDLNKRLDALEEAIIDHKVRLVIIDSIAHLARAEFGREKVVQRQSALGAVASTLKRHAEKHALAVLAVNQVTTKIGTFARHASDGGDDVADESSGITAALGTKWAHCVNTRIALEVLEDRRALKIVKSPLAPLTSFEYRVDASGIRVSGKSDAKDVRASEANVHSTIGK</sequence>
<dbReference type="Proteomes" id="UP000001568">
    <property type="component" value="Chromosome 9"/>
</dbReference>
<dbReference type="PANTHER" id="PTHR46456:SF1">
    <property type="entry name" value="DNA REPAIR PROTEIN RAD51 HOMOLOG 2"/>
    <property type="match status" value="1"/>
</dbReference>
<dbReference type="RefSeq" id="XP_001419827.1">
    <property type="nucleotide sequence ID" value="XM_001419790.1"/>
</dbReference>
<dbReference type="GO" id="GO:0140664">
    <property type="term" value="F:ATP-dependent DNA damage sensor activity"/>
    <property type="evidence" value="ECO:0007669"/>
    <property type="project" value="InterPro"/>
</dbReference>
<accession>A4S2Y8</accession>
<dbReference type="Gramene" id="ABO98120">
    <property type="protein sequence ID" value="ABO98120"/>
    <property type="gene ID" value="OSTLU_50387"/>
</dbReference>
<dbReference type="OMA" id="IHCQGHN"/>
<keyword evidence="5" id="KW-1185">Reference proteome</keyword>
<dbReference type="Gene3D" id="3.40.50.300">
    <property type="entry name" value="P-loop containing nucleotide triphosphate hydrolases"/>
    <property type="match status" value="1"/>
</dbReference>
<evidence type="ECO:0000256" key="1">
    <source>
        <dbReference type="ARBA" id="ARBA00022741"/>
    </source>
</evidence>
<dbReference type="PIRSF" id="PIRSF005856">
    <property type="entry name" value="Rad51"/>
    <property type="match status" value="1"/>
</dbReference>
<dbReference type="InterPro" id="IPR030548">
    <property type="entry name" value="RAD51B"/>
</dbReference>
<dbReference type="OrthoDB" id="5957327at2759"/>
<dbReference type="GO" id="GO:0005524">
    <property type="term" value="F:ATP binding"/>
    <property type="evidence" value="ECO:0007669"/>
    <property type="project" value="UniProtKB-KW"/>
</dbReference>
<dbReference type="GO" id="GO:0000724">
    <property type="term" value="P:double-strand break repair via homologous recombination"/>
    <property type="evidence" value="ECO:0007669"/>
    <property type="project" value="InterPro"/>
</dbReference>
<dbReference type="STRING" id="436017.A4S2Y8"/>
<dbReference type="SMART" id="SM00382">
    <property type="entry name" value="AAA"/>
    <property type="match status" value="1"/>
</dbReference>
<evidence type="ECO:0000256" key="2">
    <source>
        <dbReference type="ARBA" id="ARBA00022840"/>
    </source>
</evidence>
<dbReference type="InterPro" id="IPR020588">
    <property type="entry name" value="RecA_ATP-bd"/>
</dbReference>
<dbReference type="InterPro" id="IPR016467">
    <property type="entry name" value="DNA_recomb/repair_RecA-like"/>
</dbReference>
<dbReference type="InterPro" id="IPR003593">
    <property type="entry name" value="AAA+_ATPase"/>
</dbReference>
<dbReference type="KEGG" id="olu:OSTLU_50387"/>
<feature type="domain" description="RecA family profile 1" evidence="3">
    <location>
        <begin position="76"/>
        <end position="253"/>
    </location>
</feature>
<dbReference type="HOGENOM" id="CLU_013059_0_1_1"/>
<dbReference type="EMBL" id="CP000589">
    <property type="protein sequence ID" value="ABO98120.1"/>
    <property type="molecule type" value="Genomic_DNA"/>
</dbReference>
<keyword evidence="1" id="KW-0547">Nucleotide-binding</keyword>
<dbReference type="GO" id="GO:0003697">
    <property type="term" value="F:single-stranded DNA binding"/>
    <property type="evidence" value="ECO:0007669"/>
    <property type="project" value="TreeGrafter"/>
</dbReference>
<dbReference type="Pfam" id="PF08423">
    <property type="entry name" value="Rad51"/>
    <property type="match status" value="1"/>
</dbReference>
<dbReference type="CDD" id="cd19493">
    <property type="entry name" value="Rad51B"/>
    <property type="match status" value="1"/>
</dbReference>
<dbReference type="GeneID" id="5003887"/>
<dbReference type="GO" id="GO:0005657">
    <property type="term" value="C:replication fork"/>
    <property type="evidence" value="ECO:0007669"/>
    <property type="project" value="TreeGrafter"/>
</dbReference>
<proteinExistence type="predicted"/>
<gene>
    <name evidence="4" type="ORF">OSTLU_50387</name>
</gene>
<protein>
    <recommendedName>
        <fullName evidence="3">RecA family profile 1 domain-containing protein</fullName>
    </recommendedName>
</protein>
<dbReference type="GO" id="GO:0033063">
    <property type="term" value="C:Rad51B-Rad51C-Rad51D-XRCC2 complex"/>
    <property type="evidence" value="ECO:0007669"/>
    <property type="project" value="InterPro"/>
</dbReference>
<dbReference type="InterPro" id="IPR013632">
    <property type="entry name" value="Rad51_C"/>
</dbReference>
<dbReference type="PANTHER" id="PTHR46456">
    <property type="entry name" value="DNA REPAIR PROTEIN RAD51 HOMOLOG 2"/>
    <property type="match status" value="1"/>
</dbReference>
<keyword evidence="2" id="KW-0067">ATP-binding</keyword>
<name>A4S2Y8_OSTLU</name>
<reference evidence="4 5" key="1">
    <citation type="journal article" date="2007" name="Proc. Natl. Acad. Sci. U.S.A.">
        <title>The tiny eukaryote Ostreococcus provides genomic insights into the paradox of plankton speciation.</title>
        <authorList>
            <person name="Palenik B."/>
            <person name="Grimwood J."/>
            <person name="Aerts A."/>
            <person name="Rouze P."/>
            <person name="Salamov A."/>
            <person name="Putnam N."/>
            <person name="Dupont C."/>
            <person name="Jorgensen R."/>
            <person name="Derelle E."/>
            <person name="Rombauts S."/>
            <person name="Zhou K."/>
            <person name="Otillar R."/>
            <person name="Merchant S.S."/>
            <person name="Podell S."/>
            <person name="Gaasterland T."/>
            <person name="Napoli C."/>
            <person name="Gendler K."/>
            <person name="Manuell A."/>
            <person name="Tai V."/>
            <person name="Vallon O."/>
            <person name="Piganeau G."/>
            <person name="Jancek S."/>
            <person name="Heijde M."/>
            <person name="Jabbari K."/>
            <person name="Bowler C."/>
            <person name="Lohr M."/>
            <person name="Robbens S."/>
            <person name="Werner G."/>
            <person name="Dubchak I."/>
            <person name="Pazour G.J."/>
            <person name="Ren Q."/>
            <person name="Paulsen I."/>
            <person name="Delwiche C."/>
            <person name="Schmutz J."/>
            <person name="Rokhsar D."/>
            <person name="Van de Peer Y."/>
            <person name="Moreau H."/>
            <person name="Grigoriev I.V."/>
        </authorList>
    </citation>
    <scope>NUCLEOTIDE SEQUENCE [LARGE SCALE GENOMIC DNA]</scope>
    <source>
        <strain evidence="4 5">CCE9901</strain>
    </source>
</reference>
<evidence type="ECO:0000259" key="3">
    <source>
        <dbReference type="PROSITE" id="PS50162"/>
    </source>
</evidence>
<organism evidence="4 5">
    <name type="scientific">Ostreococcus lucimarinus (strain CCE9901)</name>
    <dbReference type="NCBI Taxonomy" id="436017"/>
    <lineage>
        <taxon>Eukaryota</taxon>
        <taxon>Viridiplantae</taxon>
        <taxon>Chlorophyta</taxon>
        <taxon>Mamiellophyceae</taxon>
        <taxon>Mamiellales</taxon>
        <taxon>Bathycoccaceae</taxon>
        <taxon>Ostreococcus</taxon>
    </lineage>
</organism>